<dbReference type="AlphaFoldDB" id="A0A956RRF3"/>
<proteinExistence type="predicted"/>
<reference evidence="2" key="2">
    <citation type="journal article" date="2021" name="Microbiome">
        <title>Successional dynamics and alternative stable states in a saline activated sludge microbial community over 9 years.</title>
        <authorList>
            <person name="Wang Y."/>
            <person name="Ye J."/>
            <person name="Ju F."/>
            <person name="Liu L."/>
            <person name="Boyd J.A."/>
            <person name="Deng Y."/>
            <person name="Parks D.H."/>
            <person name="Jiang X."/>
            <person name="Yin X."/>
            <person name="Woodcroft B.J."/>
            <person name="Tyson G.W."/>
            <person name="Hugenholtz P."/>
            <person name="Polz M.F."/>
            <person name="Zhang T."/>
        </authorList>
    </citation>
    <scope>NUCLEOTIDE SEQUENCE</scope>
    <source>
        <strain evidence="2">HKST-UBA01</strain>
    </source>
</reference>
<feature type="chain" id="PRO_5037476966" description="Carboxypeptidase regulatory-like domain-containing protein" evidence="1">
    <location>
        <begin position="35"/>
        <end position="459"/>
    </location>
</feature>
<dbReference type="Proteomes" id="UP000697710">
    <property type="component" value="Unassembled WGS sequence"/>
</dbReference>
<name>A0A956RRF3_UNCEI</name>
<protein>
    <recommendedName>
        <fullName evidence="4">Carboxypeptidase regulatory-like domain-containing protein</fullName>
    </recommendedName>
</protein>
<evidence type="ECO:0008006" key="4">
    <source>
        <dbReference type="Google" id="ProtNLM"/>
    </source>
</evidence>
<accession>A0A956RRF3</accession>
<feature type="non-terminal residue" evidence="2">
    <location>
        <position position="459"/>
    </location>
</feature>
<gene>
    <name evidence="2" type="ORF">KC729_17680</name>
</gene>
<evidence type="ECO:0000313" key="3">
    <source>
        <dbReference type="Proteomes" id="UP000697710"/>
    </source>
</evidence>
<evidence type="ECO:0000313" key="2">
    <source>
        <dbReference type="EMBL" id="MCA9729522.1"/>
    </source>
</evidence>
<evidence type="ECO:0000256" key="1">
    <source>
        <dbReference type="SAM" id="SignalP"/>
    </source>
</evidence>
<feature type="signal peptide" evidence="1">
    <location>
        <begin position="1"/>
        <end position="34"/>
    </location>
</feature>
<reference evidence="2" key="1">
    <citation type="submission" date="2020-04" db="EMBL/GenBank/DDBJ databases">
        <authorList>
            <person name="Zhang T."/>
        </authorList>
    </citation>
    <scope>NUCLEOTIDE SEQUENCE</scope>
    <source>
        <strain evidence="2">HKST-UBA01</strain>
    </source>
</reference>
<comment type="caution">
    <text evidence="2">The sequence shown here is derived from an EMBL/GenBank/DDBJ whole genome shotgun (WGS) entry which is preliminary data.</text>
</comment>
<keyword evidence="1" id="KW-0732">Signal</keyword>
<sequence length="459" mass="47975">MIVRSAIVPSRRNTPCSLILGLLLAAGISAPVFAATLSVQVLDGRDGAPLDGAYVQVGPAPGVPFAGNIDFTDTNGMVTFDDPAITGPQTVTAAADGFARLSLLDAVTGSVVVRLSRETPQGGIYGPSAEISGTVTGIATTNNDGNFDIGFVYPAVQLIDLLRQNLDIEIPADTVNFPVVGDVVIPGNVVVPNQIEFLIFNFSKPLYHFFIGDGSTYDFVSLAARIPTSALQLPLDEAINQAVMREIGIERQIPVSGNQVLNINSDIDLTRNLTVNVPEAPNGTTIQVAAVADVPNPSGVRTIYFDLKTGLRDAGGSFLLSGRNPTGDLSDAVPYLAGSYGDSSTADAFSAGRVDRSSLVLPATRTLGDFFLLPDLTQNGAQYEWSDVARPGITPDPTWAMGSFRLEPVTPGDGSVTTQNLWDVWSVADAFALTLPTLSGAAPGGIPDVGGTAEDDQIV</sequence>
<dbReference type="EMBL" id="JAGQHR010000730">
    <property type="protein sequence ID" value="MCA9729522.1"/>
    <property type="molecule type" value="Genomic_DNA"/>
</dbReference>
<organism evidence="2 3">
    <name type="scientific">Eiseniibacteriota bacterium</name>
    <dbReference type="NCBI Taxonomy" id="2212470"/>
    <lineage>
        <taxon>Bacteria</taxon>
        <taxon>Candidatus Eiseniibacteriota</taxon>
    </lineage>
</organism>